<comment type="caution">
    <text evidence="1">The sequence shown here is derived from an EMBL/GenBank/DDBJ whole genome shotgun (WGS) entry which is preliminary data.</text>
</comment>
<dbReference type="SUPFAM" id="SSF81383">
    <property type="entry name" value="F-box domain"/>
    <property type="match status" value="1"/>
</dbReference>
<keyword evidence="2" id="KW-1185">Reference proteome</keyword>
<organism evidence="1 2">
    <name type="scientific">Mycena metata</name>
    <dbReference type="NCBI Taxonomy" id="1033252"/>
    <lineage>
        <taxon>Eukaryota</taxon>
        <taxon>Fungi</taxon>
        <taxon>Dikarya</taxon>
        <taxon>Basidiomycota</taxon>
        <taxon>Agaricomycotina</taxon>
        <taxon>Agaricomycetes</taxon>
        <taxon>Agaricomycetidae</taxon>
        <taxon>Agaricales</taxon>
        <taxon>Marasmiineae</taxon>
        <taxon>Mycenaceae</taxon>
        <taxon>Mycena</taxon>
    </lineage>
</organism>
<gene>
    <name evidence="1" type="ORF">B0H16DRAFT_1440545</name>
</gene>
<protein>
    <recommendedName>
        <fullName evidence="3">F-box domain-containing protein</fullName>
    </recommendedName>
</protein>
<reference evidence="1" key="1">
    <citation type="submission" date="2023-03" db="EMBL/GenBank/DDBJ databases">
        <title>Massive genome expansion in bonnet fungi (Mycena s.s.) driven by repeated elements and novel gene families across ecological guilds.</title>
        <authorList>
            <consortium name="Lawrence Berkeley National Laboratory"/>
            <person name="Harder C.B."/>
            <person name="Miyauchi S."/>
            <person name="Viragh M."/>
            <person name="Kuo A."/>
            <person name="Thoen E."/>
            <person name="Andreopoulos B."/>
            <person name="Lu D."/>
            <person name="Skrede I."/>
            <person name="Drula E."/>
            <person name="Henrissat B."/>
            <person name="Morin E."/>
            <person name="Kohler A."/>
            <person name="Barry K."/>
            <person name="LaButti K."/>
            <person name="Morin E."/>
            <person name="Salamov A."/>
            <person name="Lipzen A."/>
            <person name="Mereny Z."/>
            <person name="Hegedus B."/>
            <person name="Baldrian P."/>
            <person name="Stursova M."/>
            <person name="Weitz H."/>
            <person name="Taylor A."/>
            <person name="Grigoriev I.V."/>
            <person name="Nagy L.G."/>
            <person name="Martin F."/>
            <person name="Kauserud H."/>
        </authorList>
    </citation>
    <scope>NUCLEOTIDE SEQUENCE</scope>
    <source>
        <strain evidence="1">CBHHK182m</strain>
    </source>
</reference>
<dbReference type="EMBL" id="JARKIB010000520">
    <property type="protein sequence ID" value="KAJ7702065.1"/>
    <property type="molecule type" value="Genomic_DNA"/>
</dbReference>
<dbReference type="InterPro" id="IPR036047">
    <property type="entry name" value="F-box-like_dom_sf"/>
</dbReference>
<name>A0AAD7DYP3_9AGAR</name>
<dbReference type="AlphaFoldDB" id="A0AAD7DYP3"/>
<accession>A0AAD7DYP3</accession>
<proteinExistence type="predicted"/>
<dbReference type="Proteomes" id="UP001215598">
    <property type="component" value="Unassembled WGS sequence"/>
</dbReference>
<evidence type="ECO:0000313" key="2">
    <source>
        <dbReference type="Proteomes" id="UP001215598"/>
    </source>
</evidence>
<evidence type="ECO:0008006" key="3">
    <source>
        <dbReference type="Google" id="ProtNLM"/>
    </source>
</evidence>
<dbReference type="Gene3D" id="1.20.1280.50">
    <property type="match status" value="1"/>
</dbReference>
<sequence length="238" mass="26672">MPPPHVLRQRLSDLSADILHHESVLQDLKEQRSALLSELDLVTYPVLTLPPEITAEIFKWCIDEGCPYPDVAPLVFTRICRQWRALALATPALWDTLTEFEFGAALGVPRHPQPETFISTWFGRAGTRPLSLGITCPDSHSLYLELVILQHASRFQSLDVMTDSKVLCDFNAVQPFPILGDLTLACLDDPEEHEGRLQLFDIHGAPALRRLSLDNVLPSMLIMPWAQLTCMSLTSIPL</sequence>
<evidence type="ECO:0000313" key="1">
    <source>
        <dbReference type="EMBL" id="KAJ7702065.1"/>
    </source>
</evidence>